<organism evidence="1 2">
    <name type="scientific">candidate division TM6 bacterium JCVI TM6SC1</name>
    <dbReference type="NCBI Taxonomy" id="1306947"/>
    <lineage>
        <taxon>Bacteria</taxon>
        <taxon>Candidatus Babelota</taxon>
        <taxon>Vermiphilus</taxon>
    </lineage>
</organism>
<evidence type="ECO:0000313" key="2">
    <source>
        <dbReference type="Proteomes" id="UP000032214"/>
    </source>
</evidence>
<dbReference type="Proteomes" id="UP000032214">
    <property type="component" value="Unassembled WGS sequence"/>
</dbReference>
<dbReference type="EMBL" id="ARQD01000001">
    <property type="protein sequence ID" value="KIX85681.1"/>
    <property type="molecule type" value="Genomic_DNA"/>
</dbReference>
<dbReference type="STRING" id="1306947.J120_02000"/>
<name>A0A0D2JF76_9BACT</name>
<evidence type="ECO:0000313" key="1">
    <source>
        <dbReference type="EMBL" id="KIX85681.1"/>
    </source>
</evidence>
<dbReference type="AlphaFoldDB" id="A0A0D2JF76"/>
<proteinExistence type="predicted"/>
<gene>
    <name evidence="1" type="ORF">J120_02000</name>
</gene>
<reference evidence="1 2" key="1">
    <citation type="journal article" date="2013" name="Proc. Natl. Acad. Sci. U.S.A.">
        <title>Candidate phylum TM6 genome recovered from a hospital sink biofilm provides genomic insights into this uncultivated phylum.</title>
        <authorList>
            <person name="McLean J.S."/>
            <person name="Lombardo M.J."/>
            <person name="Badger J.H."/>
            <person name="Edlund A."/>
            <person name="Novotny M."/>
            <person name="Yee-Greenbaum J."/>
            <person name="Vyahhi N."/>
            <person name="Hall A.P."/>
            <person name="Yang Y."/>
            <person name="Dupont C.L."/>
            <person name="Ziegler M.G."/>
            <person name="Chitsaz H."/>
            <person name="Allen A.E."/>
            <person name="Yooseph S."/>
            <person name="Tesler G."/>
            <person name="Pevzner P.A."/>
            <person name="Friedman R.M."/>
            <person name="Nealson K.H."/>
            <person name="Venter J.C."/>
            <person name="Lasken R.S."/>
        </authorList>
    </citation>
    <scope>NUCLEOTIDE SEQUENCE [LARGE SCALE GENOMIC DNA]</scope>
    <source>
        <strain evidence="1 2">TM6SC1</strain>
    </source>
</reference>
<keyword evidence="2" id="KW-1185">Reference proteome</keyword>
<comment type="caution">
    <text evidence="1">The sequence shown here is derived from an EMBL/GenBank/DDBJ whole genome shotgun (WGS) entry which is preliminary data.</text>
</comment>
<protein>
    <submittedName>
        <fullName evidence="1">Uncharacterized protein</fullName>
    </submittedName>
</protein>
<sequence>MDLINEYYFKIILRWENLGFITTQIFSLVCFENYFGGIPQAKQIISTMPTGINLIKTSL</sequence>
<accession>A0A0D2JF76</accession>